<evidence type="ECO:0000256" key="1">
    <source>
        <dbReference type="ARBA" id="ARBA00007097"/>
    </source>
</evidence>
<dbReference type="STRING" id="113653.GAH_01704"/>
<dbReference type="InterPro" id="IPR051460">
    <property type="entry name" value="HdrC_iron-sulfur_subunit"/>
</dbReference>
<dbReference type="OrthoDB" id="144910at2157"/>
<keyword evidence="3" id="KW-0479">Metal-binding</keyword>
<dbReference type="HOGENOM" id="CLU_121273_0_0_2"/>
<dbReference type="RefSeq" id="WP_048096089.1">
    <property type="nucleotide sequence ID" value="NZ_CP011267.1"/>
</dbReference>
<dbReference type="PROSITE" id="PS51379">
    <property type="entry name" value="4FE4S_FER_2"/>
    <property type="match status" value="2"/>
</dbReference>
<dbReference type="InterPro" id="IPR009051">
    <property type="entry name" value="Helical_ferredxn"/>
</dbReference>
<dbReference type="PROSITE" id="PS00198">
    <property type="entry name" value="4FE4S_FER_1"/>
    <property type="match status" value="1"/>
</dbReference>
<dbReference type="Pfam" id="PF13183">
    <property type="entry name" value="Fer4_8"/>
    <property type="match status" value="1"/>
</dbReference>
<protein>
    <submittedName>
        <fullName evidence="8">CoB--CoM heterodisulfide reductase subunit C</fullName>
        <ecNumber evidence="8">1.8.98.1</ecNumber>
    </submittedName>
</protein>
<evidence type="ECO:0000256" key="5">
    <source>
        <dbReference type="ARBA" id="ARBA00023004"/>
    </source>
</evidence>
<gene>
    <name evidence="8" type="ORF">GAH_01704</name>
</gene>
<dbReference type="FunCoup" id="A0A0F7IF10">
    <property type="interactions" value="60"/>
</dbReference>
<name>A0A0F7IF10_9EURY</name>
<dbReference type="KEGG" id="gah:GAH_01704"/>
<organism evidence="8 9">
    <name type="scientific">Geoglobus ahangari</name>
    <dbReference type="NCBI Taxonomy" id="113653"/>
    <lineage>
        <taxon>Archaea</taxon>
        <taxon>Methanobacteriati</taxon>
        <taxon>Methanobacteriota</taxon>
        <taxon>Archaeoglobi</taxon>
        <taxon>Archaeoglobales</taxon>
        <taxon>Archaeoglobaceae</taxon>
        <taxon>Geoglobus</taxon>
    </lineage>
</organism>
<reference evidence="8 9" key="1">
    <citation type="submission" date="2015-04" db="EMBL/GenBank/DDBJ databases">
        <title>The complete genome sequence of the hyperthermophilic, obligate iron-reducing archaeon Geoglobus ahangari strain 234T.</title>
        <authorList>
            <person name="Manzella M.P."/>
            <person name="Holmes D.E."/>
            <person name="Rocheleau J.M."/>
            <person name="Chung A."/>
            <person name="Reguera G."/>
            <person name="Kashefi K."/>
        </authorList>
    </citation>
    <scope>NUCLEOTIDE SEQUENCE [LARGE SCALE GENOMIC DNA]</scope>
    <source>
        <strain evidence="8 9">234</strain>
    </source>
</reference>
<accession>A0A0F7IF10</accession>
<keyword evidence="2" id="KW-0004">4Fe-4S</keyword>
<dbReference type="EMBL" id="CP011267">
    <property type="protein sequence ID" value="AKG91012.1"/>
    <property type="molecule type" value="Genomic_DNA"/>
</dbReference>
<dbReference type="GO" id="GO:0046872">
    <property type="term" value="F:metal ion binding"/>
    <property type="evidence" value="ECO:0007669"/>
    <property type="project" value="UniProtKB-KW"/>
</dbReference>
<comment type="similarity">
    <text evidence="1">Belongs to the HdrC family.</text>
</comment>
<dbReference type="GO" id="GO:0005886">
    <property type="term" value="C:plasma membrane"/>
    <property type="evidence" value="ECO:0007669"/>
    <property type="project" value="TreeGrafter"/>
</dbReference>
<evidence type="ECO:0000313" key="9">
    <source>
        <dbReference type="Proteomes" id="UP000034723"/>
    </source>
</evidence>
<keyword evidence="4 8" id="KW-0560">Oxidoreductase</keyword>
<dbReference type="GO" id="GO:0051912">
    <property type="term" value="F:CoB--CoM heterodisulfide reductase activity"/>
    <property type="evidence" value="ECO:0007669"/>
    <property type="project" value="UniProtKB-EC"/>
</dbReference>
<feature type="domain" description="4Fe-4S ferredoxin-type" evidence="7">
    <location>
        <begin position="3"/>
        <end position="32"/>
    </location>
</feature>
<dbReference type="PANTHER" id="PTHR43255:SF1">
    <property type="entry name" value="IRON-SULFUR-BINDING OXIDOREDUCTASE FADF-RELATED"/>
    <property type="match status" value="1"/>
</dbReference>
<dbReference type="InParanoid" id="A0A0F7IF10"/>
<keyword evidence="5" id="KW-0408">Iron</keyword>
<evidence type="ECO:0000256" key="3">
    <source>
        <dbReference type="ARBA" id="ARBA00022723"/>
    </source>
</evidence>
<evidence type="ECO:0000313" key="8">
    <source>
        <dbReference type="EMBL" id="AKG91012.1"/>
    </source>
</evidence>
<dbReference type="PANTHER" id="PTHR43255">
    <property type="entry name" value="IRON-SULFUR-BINDING OXIDOREDUCTASE FADF-RELATED-RELATED"/>
    <property type="match status" value="1"/>
</dbReference>
<dbReference type="AlphaFoldDB" id="A0A0F7IF10"/>
<keyword evidence="6" id="KW-0411">Iron-sulfur</keyword>
<feature type="domain" description="4Fe-4S ferredoxin-type" evidence="7">
    <location>
        <begin position="43"/>
        <end position="75"/>
    </location>
</feature>
<evidence type="ECO:0000256" key="2">
    <source>
        <dbReference type="ARBA" id="ARBA00022485"/>
    </source>
</evidence>
<dbReference type="EC" id="1.8.98.1" evidence="8"/>
<proteinExistence type="inferred from homology"/>
<evidence type="ECO:0000259" key="7">
    <source>
        <dbReference type="PROSITE" id="PS51379"/>
    </source>
</evidence>
<dbReference type="Proteomes" id="UP000034723">
    <property type="component" value="Chromosome"/>
</dbReference>
<evidence type="ECO:0000256" key="4">
    <source>
        <dbReference type="ARBA" id="ARBA00023002"/>
    </source>
</evidence>
<dbReference type="GO" id="GO:0051539">
    <property type="term" value="F:4 iron, 4 sulfur cluster binding"/>
    <property type="evidence" value="ECO:0007669"/>
    <property type="project" value="UniProtKB-KW"/>
</dbReference>
<keyword evidence="9" id="KW-1185">Reference proteome</keyword>
<dbReference type="GeneID" id="24804273"/>
<sequence>MNDDLLRKLNTCIQCGTCIASCFSGRVTALNTRKIIMEYIAKGRPVKDDDTIWFCVTCYACQERCPRGIPITDTILEARKELVREKGLPGRLKYAFKFLMEQTAYVPAREEHVKLREEFGLPLYHSQFVDEAREEVSEIVRRHIGGVVR</sequence>
<dbReference type="PATRIC" id="fig|113653.22.peg.1676"/>
<dbReference type="InterPro" id="IPR017896">
    <property type="entry name" value="4Fe4S_Fe-S-bd"/>
</dbReference>
<dbReference type="InterPro" id="IPR017900">
    <property type="entry name" value="4Fe4S_Fe_S_CS"/>
</dbReference>
<evidence type="ECO:0000256" key="6">
    <source>
        <dbReference type="ARBA" id="ARBA00023014"/>
    </source>
</evidence>
<dbReference type="SUPFAM" id="SSF46548">
    <property type="entry name" value="alpha-helical ferredoxin"/>
    <property type="match status" value="1"/>
</dbReference>
<dbReference type="Gene3D" id="1.10.1060.10">
    <property type="entry name" value="Alpha-helical ferredoxin"/>
    <property type="match status" value="1"/>
</dbReference>